<gene>
    <name evidence="2" type="ORF">EV213_11182</name>
</gene>
<dbReference type="InterPro" id="IPR038750">
    <property type="entry name" value="YczE/YyaS-like"/>
</dbReference>
<sequence>MIRISVFLIGMAVMAFGIAMMIRADLGSAPWDVLHIGLYKQLGLTIGTWSIIIGCMILGMSSILEREWPKAGAFVNMVLVGVFIDVYLLMPWFKTPEMLIFQWTMLLAGIMIIGFGIGMYISANLGAGPRDSLMLALTKRTGWPVRRIRSAMEMIVLTCGWLLGGPVFWGTLIFTFGIGPVVGVTLPMCERSMTYLLNRRDQNENIDKRKIRSNHYDRVG</sequence>
<dbReference type="RefSeq" id="WP_243740124.1">
    <property type="nucleotide sequence ID" value="NZ_SNYJ01000011.1"/>
</dbReference>
<dbReference type="Proteomes" id="UP000295632">
    <property type="component" value="Unassembled WGS sequence"/>
</dbReference>
<dbReference type="Pfam" id="PF19700">
    <property type="entry name" value="DUF6198"/>
    <property type="match status" value="1"/>
</dbReference>
<feature type="transmembrane region" description="Helical" evidence="1">
    <location>
        <begin position="71"/>
        <end position="93"/>
    </location>
</feature>
<feature type="transmembrane region" description="Helical" evidence="1">
    <location>
        <begin position="99"/>
        <end position="123"/>
    </location>
</feature>
<evidence type="ECO:0000313" key="3">
    <source>
        <dbReference type="Proteomes" id="UP000295632"/>
    </source>
</evidence>
<evidence type="ECO:0000313" key="2">
    <source>
        <dbReference type="EMBL" id="TDQ38001.1"/>
    </source>
</evidence>
<evidence type="ECO:0008006" key="4">
    <source>
        <dbReference type="Google" id="ProtNLM"/>
    </source>
</evidence>
<comment type="caution">
    <text evidence="2">The sequence shown here is derived from an EMBL/GenBank/DDBJ whole genome shotgun (WGS) entry which is preliminary data.</text>
</comment>
<protein>
    <recommendedName>
        <fullName evidence="4">Membrane protein YczE</fullName>
    </recommendedName>
</protein>
<feature type="transmembrane region" description="Helical" evidence="1">
    <location>
        <begin position="7"/>
        <end position="24"/>
    </location>
</feature>
<keyword evidence="1" id="KW-0812">Transmembrane</keyword>
<keyword evidence="1" id="KW-1133">Transmembrane helix</keyword>
<dbReference type="PANTHER" id="PTHR40078:SF1">
    <property type="entry name" value="INTEGRAL MEMBRANE PROTEIN"/>
    <property type="match status" value="1"/>
</dbReference>
<dbReference type="AlphaFoldDB" id="A0A4R6TWY1"/>
<keyword evidence="3" id="KW-1185">Reference proteome</keyword>
<organism evidence="2 3">
    <name type="scientific">Aureibacillus halotolerans</name>
    <dbReference type="NCBI Taxonomy" id="1508390"/>
    <lineage>
        <taxon>Bacteria</taxon>
        <taxon>Bacillati</taxon>
        <taxon>Bacillota</taxon>
        <taxon>Bacilli</taxon>
        <taxon>Bacillales</taxon>
        <taxon>Bacillaceae</taxon>
        <taxon>Aureibacillus</taxon>
    </lineage>
</organism>
<keyword evidence="1" id="KW-0472">Membrane</keyword>
<feature type="transmembrane region" description="Helical" evidence="1">
    <location>
        <begin position="44"/>
        <end position="64"/>
    </location>
</feature>
<reference evidence="2 3" key="1">
    <citation type="submission" date="2019-03" db="EMBL/GenBank/DDBJ databases">
        <title>Genomic Encyclopedia of Type Strains, Phase IV (KMG-IV): sequencing the most valuable type-strain genomes for metagenomic binning, comparative biology and taxonomic classification.</title>
        <authorList>
            <person name="Goeker M."/>
        </authorList>
    </citation>
    <scope>NUCLEOTIDE SEQUENCE [LARGE SCALE GENOMIC DNA]</scope>
    <source>
        <strain evidence="2 3">DSM 28697</strain>
    </source>
</reference>
<dbReference type="EMBL" id="SNYJ01000011">
    <property type="protein sequence ID" value="TDQ38001.1"/>
    <property type="molecule type" value="Genomic_DNA"/>
</dbReference>
<accession>A0A4R6TWY1</accession>
<dbReference type="PANTHER" id="PTHR40078">
    <property type="entry name" value="INTEGRAL MEMBRANE PROTEIN-RELATED"/>
    <property type="match status" value="1"/>
</dbReference>
<proteinExistence type="predicted"/>
<name>A0A4R6TWY1_9BACI</name>
<evidence type="ECO:0000256" key="1">
    <source>
        <dbReference type="SAM" id="Phobius"/>
    </source>
</evidence>